<keyword evidence="2" id="KW-0812">Transmembrane</keyword>
<sequence>MSEPNPAPESAAPSASAQKGVSPVVWIGLAAVIIAGGVYAYAVFVPPEMPKDGPVEQVDGESAGDEGANQMPGDPVDPAAPAPGEDAPGEEAPEEDASDDAEGLEDGTLPDETLEDDSEGETGEVD</sequence>
<dbReference type="EMBL" id="WTPX01000008">
    <property type="protein sequence ID" value="NNJ24444.1"/>
    <property type="molecule type" value="Genomic_DNA"/>
</dbReference>
<feature type="region of interest" description="Disordered" evidence="1">
    <location>
        <begin position="46"/>
        <end position="126"/>
    </location>
</feature>
<feature type="region of interest" description="Disordered" evidence="1">
    <location>
        <begin position="1"/>
        <end position="20"/>
    </location>
</feature>
<accession>A0ABX1V8G9</accession>
<gene>
    <name evidence="3" type="ORF">LzC2_05010</name>
</gene>
<feature type="compositionally biased region" description="Low complexity" evidence="1">
    <location>
        <begin position="1"/>
        <end position="17"/>
    </location>
</feature>
<name>A0ABX1V8G9_9PLAN</name>
<evidence type="ECO:0000313" key="4">
    <source>
        <dbReference type="Proteomes" id="UP000609651"/>
    </source>
</evidence>
<dbReference type="RefSeq" id="WP_171183393.1">
    <property type="nucleotide sequence ID" value="NZ_WTPX01000008.1"/>
</dbReference>
<evidence type="ECO:0000313" key="3">
    <source>
        <dbReference type="EMBL" id="NNJ24444.1"/>
    </source>
</evidence>
<feature type="transmembrane region" description="Helical" evidence="2">
    <location>
        <begin position="24"/>
        <end position="44"/>
    </location>
</feature>
<dbReference type="Proteomes" id="UP000609651">
    <property type="component" value="Unassembled WGS sequence"/>
</dbReference>
<keyword evidence="2" id="KW-0472">Membrane</keyword>
<organism evidence="3 4">
    <name type="scientific">Alienimonas chondri</name>
    <dbReference type="NCBI Taxonomy" id="2681879"/>
    <lineage>
        <taxon>Bacteria</taxon>
        <taxon>Pseudomonadati</taxon>
        <taxon>Planctomycetota</taxon>
        <taxon>Planctomycetia</taxon>
        <taxon>Planctomycetales</taxon>
        <taxon>Planctomycetaceae</taxon>
        <taxon>Alienimonas</taxon>
    </lineage>
</organism>
<keyword evidence="2" id="KW-1133">Transmembrane helix</keyword>
<keyword evidence="4" id="KW-1185">Reference proteome</keyword>
<feature type="compositionally biased region" description="Low complexity" evidence="1">
    <location>
        <begin position="72"/>
        <end position="86"/>
    </location>
</feature>
<evidence type="ECO:0000256" key="1">
    <source>
        <dbReference type="SAM" id="MobiDB-lite"/>
    </source>
</evidence>
<comment type="caution">
    <text evidence="3">The sequence shown here is derived from an EMBL/GenBank/DDBJ whole genome shotgun (WGS) entry which is preliminary data.</text>
</comment>
<evidence type="ECO:0000256" key="2">
    <source>
        <dbReference type="SAM" id="Phobius"/>
    </source>
</evidence>
<feature type="compositionally biased region" description="Acidic residues" evidence="1">
    <location>
        <begin position="87"/>
        <end position="126"/>
    </location>
</feature>
<protein>
    <submittedName>
        <fullName evidence="3">Uncharacterized protein</fullName>
    </submittedName>
</protein>
<proteinExistence type="predicted"/>
<reference evidence="3 4" key="1">
    <citation type="journal article" date="2020" name="Syst. Appl. Microbiol.">
        <title>Alienimonas chondri sp. nov., a novel planctomycete isolated from the biofilm of the red alga Chondrus crispus.</title>
        <authorList>
            <person name="Vitorino I."/>
            <person name="Albuquerque L."/>
            <person name="Wiegand S."/>
            <person name="Kallscheuer N."/>
            <person name="da Costa M.S."/>
            <person name="Lobo-da-Cunha A."/>
            <person name="Jogler C."/>
            <person name="Lage O.M."/>
        </authorList>
    </citation>
    <scope>NUCLEOTIDE SEQUENCE [LARGE SCALE GENOMIC DNA]</scope>
    <source>
        <strain evidence="3 4">LzC2</strain>
    </source>
</reference>